<dbReference type="InterPro" id="IPR049278">
    <property type="entry name" value="MS_channel_C"/>
</dbReference>
<dbReference type="GO" id="GO:0005886">
    <property type="term" value="C:plasma membrane"/>
    <property type="evidence" value="ECO:0007669"/>
    <property type="project" value="UniProtKB-SubCell"/>
</dbReference>
<dbReference type="Pfam" id="PF12607">
    <property type="entry name" value="DUF3772"/>
    <property type="match status" value="1"/>
</dbReference>
<accession>A0AAW9RDG9</accession>
<evidence type="ECO:0000256" key="6">
    <source>
        <dbReference type="ARBA" id="ARBA00023136"/>
    </source>
</evidence>
<keyword evidence="6 8" id="KW-0472">Membrane</keyword>
<feature type="transmembrane region" description="Helical" evidence="8">
    <location>
        <begin position="441"/>
        <end position="462"/>
    </location>
</feature>
<dbReference type="Gene3D" id="3.30.70.100">
    <property type="match status" value="1"/>
</dbReference>
<evidence type="ECO:0000256" key="5">
    <source>
        <dbReference type="ARBA" id="ARBA00022989"/>
    </source>
</evidence>
<feature type="transmembrane region" description="Helical" evidence="8">
    <location>
        <begin position="362"/>
        <end position="383"/>
    </location>
</feature>
<dbReference type="InterPro" id="IPR010920">
    <property type="entry name" value="LSM_dom_sf"/>
</dbReference>
<dbReference type="InterPro" id="IPR052702">
    <property type="entry name" value="MscS-like_channel"/>
</dbReference>
<name>A0AAW9RDG9_9HYPH</name>
<evidence type="ECO:0000256" key="8">
    <source>
        <dbReference type="SAM" id="Phobius"/>
    </source>
</evidence>
<dbReference type="InterPro" id="IPR011014">
    <property type="entry name" value="MscS_channel_TM-2"/>
</dbReference>
<evidence type="ECO:0000259" key="9">
    <source>
        <dbReference type="Pfam" id="PF00924"/>
    </source>
</evidence>
<evidence type="ECO:0000313" key="13">
    <source>
        <dbReference type="Proteomes" id="UP001378188"/>
    </source>
</evidence>
<dbReference type="PANTHER" id="PTHR30347:SF9">
    <property type="entry name" value="MINICONDUCTANCE MECHANOSENSITIVE CHANNEL MSCM"/>
    <property type="match status" value="1"/>
</dbReference>
<dbReference type="PANTHER" id="PTHR30347">
    <property type="entry name" value="POTASSIUM CHANNEL RELATED"/>
    <property type="match status" value="1"/>
</dbReference>
<evidence type="ECO:0000256" key="1">
    <source>
        <dbReference type="ARBA" id="ARBA00004651"/>
    </source>
</evidence>
<dbReference type="SUPFAM" id="SSF50182">
    <property type="entry name" value="Sm-like ribonucleoproteins"/>
    <property type="match status" value="1"/>
</dbReference>
<feature type="transmembrane region" description="Helical" evidence="8">
    <location>
        <begin position="329"/>
        <end position="350"/>
    </location>
</feature>
<evidence type="ECO:0000256" key="2">
    <source>
        <dbReference type="ARBA" id="ARBA00008017"/>
    </source>
</evidence>
<dbReference type="SUPFAM" id="SSF82689">
    <property type="entry name" value="Mechanosensitive channel protein MscS (YggB), C-terminal domain"/>
    <property type="match status" value="1"/>
</dbReference>
<reference evidence="12 13" key="1">
    <citation type="submission" date="2024-02" db="EMBL/GenBank/DDBJ databases">
        <title>Genome analysis and characterization of Microbaculum marinisediminis sp. nov., isolated from marine sediment.</title>
        <authorList>
            <person name="Du Z.-J."/>
            <person name="Ye Y.-Q."/>
            <person name="Zhang Z.-R."/>
            <person name="Yuan S.-M."/>
            <person name="Zhang X.-Y."/>
        </authorList>
    </citation>
    <scope>NUCLEOTIDE SEQUENCE [LARGE SCALE GENOMIC DNA]</scope>
    <source>
        <strain evidence="12 13">SDUM1044001</strain>
    </source>
</reference>
<feature type="transmembrane region" description="Helical" evidence="8">
    <location>
        <begin position="642"/>
        <end position="670"/>
    </location>
</feature>
<dbReference type="InterPro" id="IPR022249">
    <property type="entry name" value="DUF3772"/>
</dbReference>
<keyword evidence="13" id="KW-1185">Reference proteome</keyword>
<organism evidence="12 13">
    <name type="scientific">Microbaculum marinum</name>
    <dbReference type="NCBI Taxonomy" id="1764581"/>
    <lineage>
        <taxon>Bacteria</taxon>
        <taxon>Pseudomonadati</taxon>
        <taxon>Pseudomonadota</taxon>
        <taxon>Alphaproteobacteria</taxon>
        <taxon>Hyphomicrobiales</taxon>
        <taxon>Tepidamorphaceae</taxon>
        <taxon>Microbaculum</taxon>
    </lineage>
</organism>
<feature type="region of interest" description="Disordered" evidence="7">
    <location>
        <begin position="27"/>
        <end position="71"/>
    </location>
</feature>
<dbReference type="InterPro" id="IPR006685">
    <property type="entry name" value="MscS_channel_2nd"/>
</dbReference>
<gene>
    <name evidence="12" type="ORF">V3328_02205</name>
</gene>
<feature type="domain" description="Mechanosensitive ion channel MscS" evidence="9">
    <location>
        <begin position="659"/>
        <end position="724"/>
    </location>
</feature>
<evidence type="ECO:0000256" key="4">
    <source>
        <dbReference type="ARBA" id="ARBA00022692"/>
    </source>
</evidence>
<feature type="domain" description="DUF3772" evidence="10">
    <location>
        <begin position="171"/>
        <end position="233"/>
    </location>
</feature>
<feature type="transmembrane region" description="Helical" evidence="8">
    <location>
        <begin position="521"/>
        <end position="545"/>
    </location>
</feature>
<dbReference type="Gene3D" id="1.10.287.1260">
    <property type="match status" value="1"/>
</dbReference>
<feature type="transmembrane region" description="Helical" evidence="8">
    <location>
        <begin position="613"/>
        <end position="636"/>
    </location>
</feature>
<dbReference type="Pfam" id="PF21082">
    <property type="entry name" value="MS_channel_3rd"/>
    <property type="match status" value="1"/>
</dbReference>
<evidence type="ECO:0000259" key="10">
    <source>
        <dbReference type="Pfam" id="PF12607"/>
    </source>
</evidence>
<feature type="transmembrane region" description="Helical" evidence="8">
    <location>
        <begin position="468"/>
        <end position="489"/>
    </location>
</feature>
<keyword evidence="4 8" id="KW-0812">Transmembrane</keyword>
<evidence type="ECO:0000256" key="3">
    <source>
        <dbReference type="ARBA" id="ARBA00022475"/>
    </source>
</evidence>
<feature type="compositionally biased region" description="Low complexity" evidence="7">
    <location>
        <begin position="53"/>
        <end position="65"/>
    </location>
</feature>
<dbReference type="InterPro" id="IPR023408">
    <property type="entry name" value="MscS_beta-dom_sf"/>
</dbReference>
<evidence type="ECO:0000313" key="12">
    <source>
        <dbReference type="EMBL" id="MEJ8570272.1"/>
    </source>
</evidence>
<dbReference type="Pfam" id="PF00924">
    <property type="entry name" value="MS_channel_2nd"/>
    <property type="match status" value="1"/>
</dbReference>
<keyword evidence="5 8" id="KW-1133">Transmembrane helix</keyword>
<comment type="similarity">
    <text evidence="2">Belongs to the MscS (TC 1.A.23) family.</text>
</comment>
<sequence length="850" mass="91277">MTPRHGRVIAALVALFALILVGQTPLGAQQSGTQSGTQSGPATDSSDPAEPGSTTPDTAPSASPAAPLPVGRSAAGELADAWKVELDNMALAIDRESISEDQLSRQRARAEEVIEDARRLESELAPEVAAIQDRLNQLGPAPAEGEPPEAPDIAERRAAESAALARADTALKKVRIAIVQAEQVIRDTASLRRARFTRSLTVQSQSVLNPNLWLEGIQALPRVSRSFGILFDDSWSIAARNVNTQAILILLGAALGAVLVGFYLRRYVRRFAPALGESDEVPRLRKLSRAVLVVFTDGLIPVMAAWVLFVALNASGLVSERLVDLNRGVIAAVAVFAFLFGLSRALCAPLRPGWRLLDLSDALAAQTVVTITAIAAVLGIGVYLEKANEILYAPVSLEIAKRALTDILLIALIATGLWRLSLAGPSRSAAEDGQAGLIWTWLKGLIWIVLAVSVVALVAGYIALANFIILQLVFASAVIALVWLLLGLIEELVETILRPESRIGYALASAFGISESGTMQFALIASGALRLAVIVLGATLVLLPWGFDTGAWRIWIQKAFFGLRIGNVTISLSSILAALIILAIGLVATRALQKWLGVRFLPNTKLDLGLRNSIRTIVGYIGIIITAIFAVTYLGFNLQNVAIVAGALSVGIGFGLQSIVNNFVSGLILLAERPIKEGDWIVVGADQGNVRKISIRSTEIETFDRATVIVPNSDLITGTVKNWMHSSMMGRVIVPIGVSYSADPEQVRDILLAIARAHPDVLAYPEPRVYFMDFGDSSLVFNLFAYIGDVNTTLTVRSDFRFEILKRLREANIEIPFPQRDVHLRDIDRLEAALTRGGPGAPPVPGTETE</sequence>
<comment type="subcellular location">
    <subcellularLocation>
        <location evidence="1">Cell membrane</location>
        <topology evidence="1">Multi-pass membrane protein</topology>
    </subcellularLocation>
</comment>
<dbReference type="Gene3D" id="2.30.30.60">
    <property type="match status" value="1"/>
</dbReference>
<dbReference type="Proteomes" id="UP001378188">
    <property type="component" value="Unassembled WGS sequence"/>
</dbReference>
<feature type="domain" description="Mechanosensitive ion channel MscS C-terminal" evidence="11">
    <location>
        <begin position="733"/>
        <end position="815"/>
    </location>
</feature>
<feature type="compositionally biased region" description="Low complexity" evidence="7">
    <location>
        <begin position="29"/>
        <end position="40"/>
    </location>
</feature>
<protein>
    <submittedName>
        <fullName evidence="12">DUF3772 domain-containing protein</fullName>
    </submittedName>
</protein>
<dbReference type="GO" id="GO:0008381">
    <property type="term" value="F:mechanosensitive monoatomic ion channel activity"/>
    <property type="evidence" value="ECO:0007669"/>
    <property type="project" value="UniProtKB-ARBA"/>
</dbReference>
<dbReference type="SUPFAM" id="SSF82861">
    <property type="entry name" value="Mechanosensitive channel protein MscS (YggB), transmembrane region"/>
    <property type="match status" value="1"/>
</dbReference>
<feature type="transmembrane region" description="Helical" evidence="8">
    <location>
        <begin position="403"/>
        <end position="420"/>
    </location>
</feature>
<dbReference type="AlphaFoldDB" id="A0AAW9RDG9"/>
<keyword evidence="3" id="KW-1003">Cell membrane</keyword>
<dbReference type="InterPro" id="IPR011066">
    <property type="entry name" value="MscS_channel_C_sf"/>
</dbReference>
<feature type="transmembrane region" description="Helical" evidence="8">
    <location>
        <begin position="290"/>
        <end position="309"/>
    </location>
</feature>
<dbReference type="RefSeq" id="WP_340328004.1">
    <property type="nucleotide sequence ID" value="NZ_JAZHOF010000001.1"/>
</dbReference>
<proteinExistence type="inferred from homology"/>
<evidence type="ECO:0000259" key="11">
    <source>
        <dbReference type="Pfam" id="PF21082"/>
    </source>
</evidence>
<feature type="transmembrane region" description="Helical" evidence="8">
    <location>
        <begin position="246"/>
        <end position="264"/>
    </location>
</feature>
<feature type="transmembrane region" description="Helical" evidence="8">
    <location>
        <begin position="565"/>
        <end position="592"/>
    </location>
</feature>
<dbReference type="EMBL" id="JAZHOF010000001">
    <property type="protein sequence ID" value="MEJ8570272.1"/>
    <property type="molecule type" value="Genomic_DNA"/>
</dbReference>
<evidence type="ECO:0000256" key="7">
    <source>
        <dbReference type="SAM" id="MobiDB-lite"/>
    </source>
</evidence>
<comment type="caution">
    <text evidence="12">The sequence shown here is derived from an EMBL/GenBank/DDBJ whole genome shotgun (WGS) entry which is preliminary data.</text>
</comment>